<dbReference type="PANTHER" id="PTHR22683">
    <property type="entry name" value="SPORULATION PROTEIN RELATED"/>
    <property type="match status" value="1"/>
</dbReference>
<keyword evidence="7 11" id="KW-1133">Transmembrane helix</keyword>
<gene>
    <name evidence="13" type="primary">eccCa</name>
    <name evidence="13" type="ORF">HC031_20235</name>
</gene>
<dbReference type="NCBIfam" id="TIGR03925">
    <property type="entry name" value="T7SS_EccC_b"/>
    <property type="match status" value="1"/>
</dbReference>
<feature type="transmembrane region" description="Helical" evidence="11">
    <location>
        <begin position="66"/>
        <end position="88"/>
    </location>
</feature>
<dbReference type="InterPro" id="IPR002543">
    <property type="entry name" value="FtsK_dom"/>
</dbReference>
<comment type="subcellular location">
    <subcellularLocation>
        <location evidence="1">Cell membrane</location>
        <topology evidence="1">Multi-pass membrane protein</topology>
    </subcellularLocation>
</comment>
<evidence type="ECO:0000256" key="7">
    <source>
        <dbReference type="ARBA" id="ARBA00022989"/>
    </source>
</evidence>
<evidence type="ECO:0000256" key="2">
    <source>
        <dbReference type="ARBA" id="ARBA00022475"/>
    </source>
</evidence>
<dbReference type="InterPro" id="IPR050206">
    <property type="entry name" value="FtsK/SpoIIIE/SftA"/>
</dbReference>
<dbReference type="InterPro" id="IPR023836">
    <property type="entry name" value="EccCa-like_Actinobacteria"/>
</dbReference>
<dbReference type="InterPro" id="IPR027417">
    <property type="entry name" value="P-loop_NTPase"/>
</dbReference>
<dbReference type="InterPro" id="IPR023837">
    <property type="entry name" value="EccCb-like_Actinobacteria"/>
</dbReference>
<dbReference type="PROSITE" id="PS50901">
    <property type="entry name" value="FTSK"/>
    <property type="match status" value="3"/>
</dbReference>
<proteinExistence type="predicted"/>
<evidence type="ECO:0000256" key="3">
    <source>
        <dbReference type="ARBA" id="ARBA00022692"/>
    </source>
</evidence>
<evidence type="ECO:0000256" key="6">
    <source>
        <dbReference type="ARBA" id="ARBA00022840"/>
    </source>
</evidence>
<reference evidence="13 14" key="1">
    <citation type="submission" date="2020-03" db="EMBL/GenBank/DDBJ databases">
        <title>WGS of the type strain of Planosporangium spp.</title>
        <authorList>
            <person name="Thawai C."/>
        </authorList>
    </citation>
    <scope>NUCLEOTIDE SEQUENCE [LARGE SCALE GENOMIC DNA]</scope>
    <source>
        <strain evidence="13 14">TBRC 5610</strain>
    </source>
</reference>
<keyword evidence="8 11" id="KW-0472">Membrane</keyword>
<evidence type="ECO:0000259" key="12">
    <source>
        <dbReference type="PROSITE" id="PS50901"/>
    </source>
</evidence>
<feature type="transmembrane region" description="Helical" evidence="11">
    <location>
        <begin position="38"/>
        <end position="59"/>
    </location>
</feature>
<evidence type="ECO:0000256" key="11">
    <source>
        <dbReference type="SAM" id="Phobius"/>
    </source>
</evidence>
<dbReference type="EMBL" id="JAATVY010000015">
    <property type="protein sequence ID" value="NJC72027.1"/>
    <property type="molecule type" value="Genomic_DNA"/>
</dbReference>
<dbReference type="SUPFAM" id="SSF52540">
    <property type="entry name" value="P-loop containing nucleoside triphosphate hydrolases"/>
    <property type="match status" value="3"/>
</dbReference>
<keyword evidence="2" id="KW-1003">Cell membrane</keyword>
<feature type="region of interest" description="Disordered" evidence="10">
    <location>
        <begin position="722"/>
        <end position="743"/>
    </location>
</feature>
<protein>
    <submittedName>
        <fullName evidence="13">Type VII secretion protein EccCa</fullName>
    </submittedName>
</protein>
<feature type="binding site" evidence="9">
    <location>
        <begin position="1125"/>
        <end position="1132"/>
    </location>
    <ligand>
        <name>ATP</name>
        <dbReference type="ChEBI" id="CHEBI:30616"/>
    </ligand>
</feature>
<dbReference type="RefSeq" id="WP_167926935.1">
    <property type="nucleotide sequence ID" value="NZ_JAATVY010000015.1"/>
</dbReference>
<evidence type="ECO:0000313" key="13">
    <source>
        <dbReference type="EMBL" id="NJC72027.1"/>
    </source>
</evidence>
<keyword evidence="6 9" id="KW-0067">ATP-binding</keyword>
<dbReference type="Pfam" id="PF01580">
    <property type="entry name" value="FtsK_SpoIIIE"/>
    <property type="match status" value="2"/>
</dbReference>
<keyword evidence="3 11" id="KW-0812">Transmembrane</keyword>
<evidence type="ECO:0000256" key="5">
    <source>
        <dbReference type="ARBA" id="ARBA00022741"/>
    </source>
</evidence>
<dbReference type="Gene3D" id="3.40.50.300">
    <property type="entry name" value="P-loop containing nucleotide triphosphate hydrolases"/>
    <property type="match status" value="4"/>
</dbReference>
<dbReference type="InterPro" id="IPR003593">
    <property type="entry name" value="AAA+_ATPase"/>
</dbReference>
<evidence type="ECO:0000256" key="4">
    <source>
        <dbReference type="ARBA" id="ARBA00022737"/>
    </source>
</evidence>
<feature type="domain" description="FtsK" evidence="12">
    <location>
        <begin position="460"/>
        <end position="660"/>
    </location>
</feature>
<name>A0ABX0Y3M2_9ACTN</name>
<sequence length="1331" mass="144564">MVSVPFRRPPRQSIPDVATGEIVIQEPPVLPEPQSSGMGGLLMALPMAAGSGATALFFLQPGSNHTVGYAAAGLMAVSSLGMVVSQLGRGGSDQKRRMRGERRDYLRYLSQLRRRVRTAAAQQRTALTWQHPDPAALWSVAMSRRLWERRITDPDFGEVRLGLGAQRLAVRLSAPQTKPVEDLEPLSARALRRFIRAYRSVDGVPVSAYLPSFARVLLRGDDATRCDLARALLAQLATLHSPEDLQIAVCASAERQPEWEWVKWLPHAGHPRERDAAGPVRLFADEIAAMEDLLGGDAFRERPRFDPQARPVAGEPYVVILLDGVRQAENGRMSTAGYRHCTVIDVADCLPWRDDQITLRLRATPGRLESVTGARPAVERATPVATPDALDAVRCRVLGQNLAPFRMGGSVESAAPLSTDIELTALLGVGDPRTLDPSRTWAPRSTWDQLRVPIGVTETGAPVELDIKEAARGGMGPHGMLIGATGSGKSELLRTLVLALAITHSSEILNFILVDFKGGATFLGLESLPHTSAVITNLADELPLVDRMHDAISGEVTRRQELLRRAGNYSSAYDYERARADGAPLDPLPTLFLVVDEFSELLATKREFIDLFVMIGRLGRSLGIHLLLASQRLDEGRINALESHLSYRIGLRTFSASESRAVLGVPDAYQLPSAPGNGYLRTDTSTLIRFKAAYVSGATRTARPARPPAVVAQQVVEYRPQAAPVTAAPPPPEPLAPPAEAPASRESMLSIVVDRLRDQGPAAHQVWLPPLSAPPDLDELLPPIVPHPQYGLQAAEWPGRGALTVPVGLVDRPAEQRRDLLLADLSGGAGHVGITGGAQSGKSTLARTLITALALTHTPREAQFYLLDFGGTLASLRELPHVGAVTGRLDPERVARTLAELAGLLTRREQLFREHEIESMERYRELRRQGRFQDEDPYGDVFLVIDGWFTFHQDFENLEPVVQELAARGLGFGLHLIVTSGRWADVRPWLRNLLGTKFELKLGDSADSEINSRAAAGVPALPGRGLTSERLHFLAGVPRIGGLSRVGSGGATDTLPDDSRALVEAIAEAWSGPGAPPVRLLPPVLPLAELPAPDGDLRVPLGWDEARLQPVWHDFGQHPHLMVFGDSETGKTNLLRLVARAVAGRFSPDEARVMMADTRRELHDAVPTDHQLGYAVSGTALGQHIRDSVEILRQRIPGPEITTERLRRRDWWEGPRLYVVVDDYDLIAHPVDNPLAPLLDLLAHGVEIGLHLVVARTTVGAARVLSDPVVRRLIDLATPSLLLSCGREEGAFLGNVPPRRLPPGRAQLITRRGVGLVQTALVDEAAGPVAG</sequence>
<feature type="domain" description="FtsK" evidence="12">
    <location>
        <begin position="817"/>
        <end position="1009"/>
    </location>
</feature>
<keyword evidence="5 9" id="KW-0547">Nucleotide-binding</keyword>
<dbReference type="NCBIfam" id="TIGR03924">
    <property type="entry name" value="T7SS_EccC_a"/>
    <property type="match status" value="1"/>
</dbReference>
<comment type="caution">
    <text evidence="13">The sequence shown here is derived from an EMBL/GenBank/DDBJ whole genome shotgun (WGS) entry which is preliminary data.</text>
</comment>
<organism evidence="13 14">
    <name type="scientific">Planosporangium thailandense</name>
    <dbReference type="NCBI Taxonomy" id="765197"/>
    <lineage>
        <taxon>Bacteria</taxon>
        <taxon>Bacillati</taxon>
        <taxon>Actinomycetota</taxon>
        <taxon>Actinomycetes</taxon>
        <taxon>Micromonosporales</taxon>
        <taxon>Micromonosporaceae</taxon>
        <taxon>Planosporangium</taxon>
    </lineage>
</organism>
<dbReference type="PANTHER" id="PTHR22683:SF1">
    <property type="entry name" value="TYPE VII SECRETION SYSTEM PROTEIN ESSC"/>
    <property type="match status" value="1"/>
</dbReference>
<keyword evidence="14" id="KW-1185">Reference proteome</keyword>
<evidence type="ECO:0000313" key="14">
    <source>
        <dbReference type="Proteomes" id="UP000722989"/>
    </source>
</evidence>
<feature type="binding site" evidence="9">
    <location>
        <begin position="836"/>
        <end position="843"/>
    </location>
    <ligand>
        <name>ATP</name>
        <dbReference type="ChEBI" id="CHEBI:30616"/>
    </ligand>
</feature>
<evidence type="ECO:0000256" key="10">
    <source>
        <dbReference type="SAM" id="MobiDB-lite"/>
    </source>
</evidence>
<feature type="compositionally biased region" description="Pro residues" evidence="10">
    <location>
        <begin position="727"/>
        <end position="740"/>
    </location>
</feature>
<keyword evidence="4" id="KW-0677">Repeat</keyword>
<evidence type="ECO:0000256" key="9">
    <source>
        <dbReference type="PROSITE-ProRule" id="PRU00289"/>
    </source>
</evidence>
<evidence type="ECO:0000256" key="1">
    <source>
        <dbReference type="ARBA" id="ARBA00004651"/>
    </source>
</evidence>
<accession>A0ABX0Y3M2</accession>
<dbReference type="SMART" id="SM00382">
    <property type="entry name" value="AAA"/>
    <property type="match status" value="3"/>
</dbReference>
<feature type="domain" description="FtsK" evidence="12">
    <location>
        <begin position="1108"/>
        <end position="1289"/>
    </location>
</feature>
<evidence type="ECO:0000256" key="8">
    <source>
        <dbReference type="ARBA" id="ARBA00023136"/>
    </source>
</evidence>
<dbReference type="Proteomes" id="UP000722989">
    <property type="component" value="Unassembled WGS sequence"/>
</dbReference>
<feature type="binding site" evidence="9">
    <location>
        <begin position="483"/>
        <end position="490"/>
    </location>
    <ligand>
        <name>ATP</name>
        <dbReference type="ChEBI" id="CHEBI:30616"/>
    </ligand>
</feature>